<dbReference type="Gene3D" id="1.20.140.10">
    <property type="entry name" value="Butyryl-CoA Dehydrogenase, subunit A, domain 3"/>
    <property type="match status" value="1"/>
</dbReference>
<evidence type="ECO:0000259" key="2">
    <source>
        <dbReference type="Pfam" id="PF08028"/>
    </source>
</evidence>
<proteinExistence type="predicted"/>
<evidence type="ECO:0000256" key="1">
    <source>
        <dbReference type="ARBA" id="ARBA00023002"/>
    </source>
</evidence>
<protein>
    <recommendedName>
        <fullName evidence="2">Acyl-CoA dehydrogenase C-terminal domain-containing protein</fullName>
    </recommendedName>
</protein>
<dbReference type="Pfam" id="PF08028">
    <property type="entry name" value="Acyl-CoA_dh_2"/>
    <property type="match status" value="1"/>
</dbReference>
<name>A0ABR7MBL7_9BACT</name>
<evidence type="ECO:0000313" key="3">
    <source>
        <dbReference type="EMBL" id="MBC6492130.1"/>
    </source>
</evidence>
<accession>A0ABR7MBL7</accession>
<reference evidence="3 4" key="1">
    <citation type="submission" date="2016-07" db="EMBL/GenBank/DDBJ databases">
        <title>Genome analysis of Flavihumibacter stibioxidans YS-17.</title>
        <authorList>
            <person name="Shi K."/>
            <person name="Han Y."/>
            <person name="Wang G."/>
        </authorList>
    </citation>
    <scope>NUCLEOTIDE SEQUENCE [LARGE SCALE GENOMIC DNA]</scope>
    <source>
        <strain evidence="3 4">YS-17</strain>
    </source>
</reference>
<dbReference type="EMBL" id="MBUA01000027">
    <property type="protein sequence ID" value="MBC6492130.1"/>
    <property type="molecule type" value="Genomic_DNA"/>
</dbReference>
<keyword evidence="4" id="KW-1185">Reference proteome</keyword>
<comment type="caution">
    <text evidence="3">The sequence shown here is derived from an EMBL/GenBank/DDBJ whole genome shotgun (WGS) entry which is preliminary data.</text>
</comment>
<organism evidence="3 4">
    <name type="scientific">Flavihumibacter stibioxidans</name>
    <dbReference type="NCBI Taxonomy" id="1834163"/>
    <lineage>
        <taxon>Bacteria</taxon>
        <taxon>Pseudomonadati</taxon>
        <taxon>Bacteroidota</taxon>
        <taxon>Chitinophagia</taxon>
        <taxon>Chitinophagales</taxon>
        <taxon>Chitinophagaceae</taxon>
        <taxon>Flavihumibacter</taxon>
    </lineage>
</organism>
<dbReference type="Gene3D" id="1.10.540.10">
    <property type="entry name" value="Acyl-CoA dehydrogenase/oxidase, N-terminal domain"/>
    <property type="match status" value="1"/>
</dbReference>
<dbReference type="SUPFAM" id="SSF56645">
    <property type="entry name" value="Acyl-CoA dehydrogenase NM domain-like"/>
    <property type="match status" value="1"/>
</dbReference>
<dbReference type="InterPro" id="IPR013107">
    <property type="entry name" value="Acyl-CoA_DH_C"/>
</dbReference>
<gene>
    <name evidence="3" type="ORF">BC349_13800</name>
</gene>
<dbReference type="InterPro" id="IPR046373">
    <property type="entry name" value="Acyl-CoA_Oxase/DH_mid-dom_sf"/>
</dbReference>
<dbReference type="Gene3D" id="2.40.110.10">
    <property type="entry name" value="Butyryl-CoA Dehydrogenase, subunit A, domain 2"/>
    <property type="match status" value="1"/>
</dbReference>
<keyword evidence="1" id="KW-0560">Oxidoreductase</keyword>
<dbReference type="PIRSF" id="PIRSF016578">
    <property type="entry name" value="HsaA"/>
    <property type="match status" value="1"/>
</dbReference>
<sequence>MAEEQTEIIRQFAPAAEKAGRLAPEQLRIVYTNNWFNLFVPVRFGGMGLSLPDALKLEEAIAWADGSLGWTVTLCSGANWFIGFLPDETRGQFFSGKQVCLAGSGQATGVATRIPGGFEVTGNWKFATGSTHATAFTANCYIERDGLGEMDEEGQPVIRSFIFLPEEVQVVRSWNTIGMVATASHGFMVNSLEVPSNRSFCISSATAVLKDPIYQYPFLQLAETTLIVNLSGMVLRFLELGAAMLGPSSTAFEQNALQLAEFQQKRESFFLAVEESWIRSQDSQDAMVLAPQDHLMAVSSAARMLFDQAMGAVDSCYLLYGLGAADPATEINRVWRNIHTASQHKLFRWADT</sequence>
<evidence type="ECO:0000313" key="4">
    <source>
        <dbReference type="Proteomes" id="UP000765802"/>
    </source>
</evidence>
<dbReference type="Proteomes" id="UP000765802">
    <property type="component" value="Unassembled WGS sequence"/>
</dbReference>
<feature type="domain" description="Acyl-CoA dehydrogenase C-terminal" evidence="2">
    <location>
        <begin position="256"/>
        <end position="348"/>
    </location>
</feature>
<dbReference type="InterPro" id="IPR037069">
    <property type="entry name" value="AcylCoA_DH/ox_N_sf"/>
</dbReference>
<dbReference type="InterPro" id="IPR009100">
    <property type="entry name" value="AcylCoA_DH/oxidase_NM_dom_sf"/>
</dbReference>